<sequence>MSFRVYWGKAFRSNWTCLNKGNEKINVLLQGLVSFEDVAVDFSWEEWQDLDDAQRTLYRDVMLETYCSLVSLGHCVPKLEAIIKLEQGAEPWMGEEPQDQSLVGESACLHREAGKSRAKLVWALLSCSQQCSQPLHLRTAALMQCISALCSLHSGSCVNPPALHFLRCSKTPFTLALRISAWFVSLSF</sequence>
<dbReference type="InterPro" id="IPR001909">
    <property type="entry name" value="KRAB"/>
</dbReference>
<dbReference type="InterPro" id="IPR050169">
    <property type="entry name" value="Krueppel_C2H2_ZnF"/>
</dbReference>
<organism evidence="2">
    <name type="scientific">Castor canadensis</name>
    <name type="common">American beaver</name>
    <dbReference type="NCBI Taxonomy" id="51338"/>
    <lineage>
        <taxon>Eukaryota</taxon>
        <taxon>Metazoa</taxon>
        <taxon>Chordata</taxon>
        <taxon>Craniata</taxon>
        <taxon>Vertebrata</taxon>
        <taxon>Euteleostomi</taxon>
        <taxon>Mammalia</taxon>
        <taxon>Eutheria</taxon>
        <taxon>Euarchontoglires</taxon>
        <taxon>Glires</taxon>
        <taxon>Rodentia</taxon>
        <taxon>Castorimorpha</taxon>
        <taxon>Castoridae</taxon>
        <taxon>Castor</taxon>
    </lineage>
</organism>
<dbReference type="Gene3D" id="6.10.140.140">
    <property type="match status" value="1"/>
</dbReference>
<dbReference type="GO" id="GO:0006355">
    <property type="term" value="P:regulation of DNA-templated transcription"/>
    <property type="evidence" value="ECO:0007669"/>
    <property type="project" value="InterPro"/>
</dbReference>
<dbReference type="PROSITE" id="PS50805">
    <property type="entry name" value="KRAB"/>
    <property type="match status" value="1"/>
</dbReference>
<proteinExistence type="predicted"/>
<dbReference type="PANTHER" id="PTHR23232">
    <property type="entry name" value="KRAB DOMAIN C2H2 ZINC FINGER"/>
    <property type="match status" value="1"/>
</dbReference>
<evidence type="ECO:0000259" key="1">
    <source>
        <dbReference type="PROSITE" id="PS50805"/>
    </source>
</evidence>
<name>A0A8C0WK40_CASCN</name>
<feature type="domain" description="KRAB" evidence="1">
    <location>
        <begin position="33"/>
        <end position="104"/>
    </location>
</feature>
<dbReference type="SUPFAM" id="SSF109640">
    <property type="entry name" value="KRAB domain (Kruppel-associated box)"/>
    <property type="match status" value="1"/>
</dbReference>
<dbReference type="Ensembl" id="ENSCCNT00000017157.1">
    <property type="protein sequence ID" value="ENSCCNP00000013065.1"/>
    <property type="gene ID" value="ENSCCNG00000013570.1"/>
</dbReference>
<accession>A0A8C0WK40</accession>
<dbReference type="AlphaFoldDB" id="A0A8C0WK40"/>
<protein>
    <recommendedName>
        <fullName evidence="1">KRAB domain-containing protein</fullName>
    </recommendedName>
</protein>
<reference evidence="2" key="1">
    <citation type="submission" date="2023-09" db="UniProtKB">
        <authorList>
            <consortium name="Ensembl"/>
        </authorList>
    </citation>
    <scope>IDENTIFICATION</scope>
</reference>
<dbReference type="SMART" id="SM00349">
    <property type="entry name" value="KRAB"/>
    <property type="match status" value="1"/>
</dbReference>
<dbReference type="CDD" id="cd07765">
    <property type="entry name" value="KRAB_A-box"/>
    <property type="match status" value="1"/>
</dbReference>
<dbReference type="InterPro" id="IPR036051">
    <property type="entry name" value="KRAB_dom_sf"/>
</dbReference>
<dbReference type="Pfam" id="PF01352">
    <property type="entry name" value="KRAB"/>
    <property type="match status" value="1"/>
</dbReference>
<evidence type="ECO:0000313" key="2">
    <source>
        <dbReference type="Ensembl" id="ENSCCNP00000013065.1"/>
    </source>
</evidence>
<dbReference type="PANTHER" id="PTHR23232:SF148">
    <property type="entry name" value="KRAB DOMAIN-CONTAINING PROTEIN"/>
    <property type="match status" value="1"/>
</dbReference>